<dbReference type="Proteomes" id="UP001610334">
    <property type="component" value="Unassembled WGS sequence"/>
</dbReference>
<protein>
    <submittedName>
        <fullName evidence="1">WD40-repeat-containing domain protein</fullName>
    </submittedName>
</protein>
<evidence type="ECO:0000313" key="1">
    <source>
        <dbReference type="EMBL" id="KAL2821901.1"/>
    </source>
</evidence>
<name>A0ABR4I2C9_9EURO</name>
<dbReference type="SUPFAM" id="SSF50978">
    <property type="entry name" value="WD40 repeat-like"/>
    <property type="match status" value="1"/>
</dbReference>
<dbReference type="InterPro" id="IPR015943">
    <property type="entry name" value="WD40/YVTN_repeat-like_dom_sf"/>
</dbReference>
<reference evidence="1 2" key="1">
    <citation type="submission" date="2024-07" db="EMBL/GenBank/DDBJ databases">
        <title>Section-level genome sequencing and comparative genomics of Aspergillus sections Usti and Cavernicolus.</title>
        <authorList>
            <consortium name="Lawrence Berkeley National Laboratory"/>
            <person name="Nybo J.L."/>
            <person name="Vesth T.C."/>
            <person name="Theobald S."/>
            <person name="Frisvad J.C."/>
            <person name="Larsen T.O."/>
            <person name="Kjaerboelling I."/>
            <person name="Rothschild-Mancinelli K."/>
            <person name="Lyhne E.K."/>
            <person name="Kogle M.E."/>
            <person name="Barry K."/>
            <person name="Clum A."/>
            <person name="Na H."/>
            <person name="Ledsgaard L."/>
            <person name="Lin J."/>
            <person name="Lipzen A."/>
            <person name="Kuo A."/>
            <person name="Riley R."/>
            <person name="Mondo S."/>
            <person name="Labutti K."/>
            <person name="Haridas S."/>
            <person name="Pangalinan J."/>
            <person name="Salamov A.A."/>
            <person name="Simmons B.A."/>
            <person name="Magnuson J.K."/>
            <person name="Chen J."/>
            <person name="Drula E."/>
            <person name="Henrissat B."/>
            <person name="Wiebenga A."/>
            <person name="Lubbers R.J."/>
            <person name="Gomes A.C."/>
            <person name="Makela M.R."/>
            <person name="Stajich J."/>
            <person name="Grigoriev I.V."/>
            <person name="Mortensen U.H."/>
            <person name="De Vries R.P."/>
            <person name="Baker S.E."/>
            <person name="Andersen M.R."/>
        </authorList>
    </citation>
    <scope>NUCLEOTIDE SEQUENCE [LARGE SCALE GENOMIC DNA]</scope>
    <source>
        <strain evidence="1 2">CBS 588.65</strain>
    </source>
</reference>
<evidence type="ECO:0000313" key="2">
    <source>
        <dbReference type="Proteomes" id="UP001610334"/>
    </source>
</evidence>
<keyword evidence="2" id="KW-1185">Reference proteome</keyword>
<gene>
    <name evidence="1" type="ORF">BJX63DRAFT_427261</name>
</gene>
<sequence length="360" mass="39829">MSTDCMQVMWHPHANAYQVFGLYEDRTVFRWNPTLSHDGNFFATGDSLGRVKLYSTADLELVHQLRSQDVVHDLTFSPDANRFYDVCGADANVWEPSALTWLTELTDQGSDSVSETETDSSTVATKSSIPEVVTQRLDPITAVAGQPHGRLYCCGTEDGTTQLFDVYHGKVALIEQPVGYFTTEKIVWSPDGEYLCYSSINMMTIKKVVVPHDAEEPDMLIESIGGFKPIALGGTVTDMLFNPHSTHLLICTTTGITTVSPGEKEISVSRKLDEKTRKWMNRPSEPTRLLAVSHDTIDVLDWTTLATYQVFNFSQSQSPMFDIPGEWPSSPSAGISSSNRWTSSEKTGVRVLGLGLRAGK</sequence>
<dbReference type="EMBL" id="JBFXLT010000003">
    <property type="protein sequence ID" value="KAL2821901.1"/>
    <property type="molecule type" value="Genomic_DNA"/>
</dbReference>
<accession>A0ABR4I2C9</accession>
<proteinExistence type="predicted"/>
<organism evidence="1 2">
    <name type="scientific">Aspergillus granulosus</name>
    <dbReference type="NCBI Taxonomy" id="176169"/>
    <lineage>
        <taxon>Eukaryota</taxon>
        <taxon>Fungi</taxon>
        <taxon>Dikarya</taxon>
        <taxon>Ascomycota</taxon>
        <taxon>Pezizomycotina</taxon>
        <taxon>Eurotiomycetes</taxon>
        <taxon>Eurotiomycetidae</taxon>
        <taxon>Eurotiales</taxon>
        <taxon>Aspergillaceae</taxon>
        <taxon>Aspergillus</taxon>
        <taxon>Aspergillus subgen. Nidulantes</taxon>
    </lineage>
</organism>
<dbReference type="Gene3D" id="2.130.10.10">
    <property type="entry name" value="YVTN repeat-like/Quinoprotein amine dehydrogenase"/>
    <property type="match status" value="2"/>
</dbReference>
<comment type="caution">
    <text evidence="1">The sequence shown here is derived from an EMBL/GenBank/DDBJ whole genome shotgun (WGS) entry which is preliminary data.</text>
</comment>
<dbReference type="InterPro" id="IPR036322">
    <property type="entry name" value="WD40_repeat_dom_sf"/>
</dbReference>